<dbReference type="PANTHER" id="PTHR35042">
    <property type="entry name" value="ANTHRONE OXYGENASE ENCC"/>
    <property type="match status" value="1"/>
</dbReference>
<gene>
    <name evidence="7" type="ORF">CSOJ01_13413</name>
</gene>
<dbReference type="GO" id="GO:0016020">
    <property type="term" value="C:membrane"/>
    <property type="evidence" value="ECO:0007669"/>
    <property type="project" value="UniProtKB-SubCell"/>
</dbReference>
<evidence type="ECO:0000256" key="1">
    <source>
        <dbReference type="ARBA" id="ARBA00004141"/>
    </source>
</evidence>
<comment type="subcellular location">
    <subcellularLocation>
        <location evidence="1">Membrane</location>
        <topology evidence="1">Multi-pass membrane protein</topology>
    </subcellularLocation>
</comment>
<sequence>MSLDTLNTAITATGLLGCAWWAGAVASISLYAVPAALSTGPEPQYALRAWTEVYNRGAATGPPIALATFVSLGVVAYRQYQERKPWKALLFAGASSLAIVPFTIIFMATTNHALTAAAGGSVKITWTETQALIEKWKVLNLIRGLMPLTGCLVGTYAALTS</sequence>
<dbReference type="AlphaFoldDB" id="A0A8H6ML63"/>
<name>A0A8H6ML63_9PEZI</name>
<feature type="transmembrane region" description="Helical" evidence="6">
    <location>
        <begin position="57"/>
        <end position="77"/>
    </location>
</feature>
<reference evidence="7 8" key="1">
    <citation type="journal article" date="2020" name="Phytopathology">
        <title>Genome Sequence Resources of Colletotrichum truncatum, C. plurivorum, C. musicola, and C. sojae: Four Species Pathogenic to Soybean (Glycine max).</title>
        <authorList>
            <person name="Rogerio F."/>
            <person name="Boufleur T.R."/>
            <person name="Ciampi-Guillardi M."/>
            <person name="Sukno S.A."/>
            <person name="Thon M.R."/>
            <person name="Massola Junior N.S."/>
            <person name="Baroncelli R."/>
        </authorList>
    </citation>
    <scope>NUCLEOTIDE SEQUENCE [LARGE SCALE GENOMIC DNA]</scope>
    <source>
        <strain evidence="7 8">LFN0009</strain>
    </source>
</reference>
<feature type="transmembrane region" description="Helical" evidence="6">
    <location>
        <begin position="89"/>
        <end position="108"/>
    </location>
</feature>
<evidence type="ECO:0000313" key="8">
    <source>
        <dbReference type="Proteomes" id="UP000652219"/>
    </source>
</evidence>
<protein>
    <submittedName>
        <fullName evidence="7">DUF1772 domain-containing protein</fullName>
    </submittedName>
</protein>
<dbReference type="Proteomes" id="UP000652219">
    <property type="component" value="Unassembled WGS sequence"/>
</dbReference>
<dbReference type="EMBL" id="WIGN01000387">
    <property type="protein sequence ID" value="KAF6795442.1"/>
    <property type="molecule type" value="Genomic_DNA"/>
</dbReference>
<keyword evidence="4 6" id="KW-0472">Membrane</keyword>
<keyword evidence="8" id="KW-1185">Reference proteome</keyword>
<organism evidence="7 8">
    <name type="scientific">Colletotrichum sojae</name>
    <dbReference type="NCBI Taxonomy" id="2175907"/>
    <lineage>
        <taxon>Eukaryota</taxon>
        <taxon>Fungi</taxon>
        <taxon>Dikarya</taxon>
        <taxon>Ascomycota</taxon>
        <taxon>Pezizomycotina</taxon>
        <taxon>Sordariomycetes</taxon>
        <taxon>Hypocreomycetidae</taxon>
        <taxon>Glomerellales</taxon>
        <taxon>Glomerellaceae</taxon>
        <taxon>Colletotrichum</taxon>
        <taxon>Colletotrichum orchidearum species complex</taxon>
    </lineage>
</organism>
<accession>A0A8H6ML63</accession>
<comment type="similarity">
    <text evidence="5">Belongs to the anthrone oxygenase family.</text>
</comment>
<dbReference type="Pfam" id="PF08592">
    <property type="entry name" value="Anthrone_oxy"/>
    <property type="match status" value="1"/>
</dbReference>
<evidence type="ECO:0000256" key="3">
    <source>
        <dbReference type="ARBA" id="ARBA00022989"/>
    </source>
</evidence>
<keyword evidence="3 6" id="KW-1133">Transmembrane helix</keyword>
<evidence type="ECO:0000256" key="4">
    <source>
        <dbReference type="ARBA" id="ARBA00023136"/>
    </source>
</evidence>
<feature type="transmembrane region" description="Helical" evidence="6">
    <location>
        <begin position="12"/>
        <end position="37"/>
    </location>
</feature>
<proteinExistence type="inferred from homology"/>
<evidence type="ECO:0000256" key="5">
    <source>
        <dbReference type="ARBA" id="ARBA00034313"/>
    </source>
</evidence>
<evidence type="ECO:0000256" key="6">
    <source>
        <dbReference type="SAM" id="Phobius"/>
    </source>
</evidence>
<dbReference type="InterPro" id="IPR013901">
    <property type="entry name" value="Anthrone_oxy"/>
</dbReference>
<keyword evidence="2 6" id="KW-0812">Transmembrane</keyword>
<comment type="caution">
    <text evidence="7">The sequence shown here is derived from an EMBL/GenBank/DDBJ whole genome shotgun (WGS) entry which is preliminary data.</text>
</comment>
<dbReference type="PANTHER" id="PTHR35042:SF1">
    <property type="entry name" value="DUF1772-DOMAIN-CONTAINING PROTEIN"/>
    <property type="match status" value="1"/>
</dbReference>
<evidence type="ECO:0000313" key="7">
    <source>
        <dbReference type="EMBL" id="KAF6795442.1"/>
    </source>
</evidence>
<evidence type="ECO:0000256" key="2">
    <source>
        <dbReference type="ARBA" id="ARBA00022692"/>
    </source>
</evidence>